<protein>
    <submittedName>
        <fullName evidence="2">Class I SAM-dependent methyltransferase</fullName>
    </submittedName>
</protein>
<organism evidence="2 3">
    <name type="scientific">Candidatus Eisenbergiella merdipullorum</name>
    <dbReference type="NCBI Taxonomy" id="2838553"/>
    <lineage>
        <taxon>Bacteria</taxon>
        <taxon>Bacillati</taxon>
        <taxon>Bacillota</taxon>
        <taxon>Clostridia</taxon>
        <taxon>Lachnospirales</taxon>
        <taxon>Lachnospiraceae</taxon>
        <taxon>Eisenbergiella</taxon>
    </lineage>
</organism>
<evidence type="ECO:0000313" key="2">
    <source>
        <dbReference type="EMBL" id="HJA92197.1"/>
    </source>
</evidence>
<keyword evidence="2" id="KW-0489">Methyltransferase</keyword>
<gene>
    <name evidence="2" type="ORF">H9717_03610</name>
</gene>
<sequence length="218" mass="25622">MKRVEVKSRKTAKEPKGRWKEVANRFQRYLIFLGEYLFLERPRGLDFTMRDTGLYRLSDGKYHGYSKTDEGHLREIFESLDFSRCRRLLDVGCGKGVVLKEAAKFPFEKIAGIEIQKGLVRTAERNFRILGLEKRICCIQADAMDFEGYGEYDVFFFFNPFSEEVFESVIERILESRKKDGPLTFIYHNPRYLGKLEELLRRAVPGGMHKTMLHDKKL</sequence>
<dbReference type="Proteomes" id="UP000886858">
    <property type="component" value="Unassembled WGS sequence"/>
</dbReference>
<name>A0A9D2I511_9FIRM</name>
<dbReference type="Gene3D" id="3.40.50.150">
    <property type="entry name" value="Vaccinia Virus protein VP39"/>
    <property type="match status" value="1"/>
</dbReference>
<proteinExistence type="predicted"/>
<dbReference type="Pfam" id="PF13649">
    <property type="entry name" value="Methyltransf_25"/>
    <property type="match status" value="1"/>
</dbReference>
<dbReference type="GO" id="GO:0008168">
    <property type="term" value="F:methyltransferase activity"/>
    <property type="evidence" value="ECO:0007669"/>
    <property type="project" value="UniProtKB-KW"/>
</dbReference>
<dbReference type="InterPro" id="IPR041698">
    <property type="entry name" value="Methyltransf_25"/>
</dbReference>
<evidence type="ECO:0000259" key="1">
    <source>
        <dbReference type="Pfam" id="PF13649"/>
    </source>
</evidence>
<dbReference type="CDD" id="cd02440">
    <property type="entry name" value="AdoMet_MTases"/>
    <property type="match status" value="1"/>
</dbReference>
<comment type="caution">
    <text evidence="2">The sequence shown here is derived from an EMBL/GenBank/DDBJ whole genome shotgun (WGS) entry which is preliminary data.</text>
</comment>
<dbReference type="InterPro" id="IPR029063">
    <property type="entry name" value="SAM-dependent_MTases_sf"/>
</dbReference>
<accession>A0A9D2I511</accession>
<reference evidence="2" key="1">
    <citation type="journal article" date="2021" name="PeerJ">
        <title>Extensive microbial diversity within the chicken gut microbiome revealed by metagenomics and culture.</title>
        <authorList>
            <person name="Gilroy R."/>
            <person name="Ravi A."/>
            <person name="Getino M."/>
            <person name="Pursley I."/>
            <person name="Horton D.L."/>
            <person name="Alikhan N.F."/>
            <person name="Baker D."/>
            <person name="Gharbi K."/>
            <person name="Hall N."/>
            <person name="Watson M."/>
            <person name="Adriaenssens E.M."/>
            <person name="Foster-Nyarko E."/>
            <person name="Jarju S."/>
            <person name="Secka A."/>
            <person name="Antonio M."/>
            <person name="Oren A."/>
            <person name="Chaudhuri R.R."/>
            <person name="La Ragione R."/>
            <person name="Hildebrand F."/>
            <person name="Pallen M.J."/>
        </authorList>
    </citation>
    <scope>NUCLEOTIDE SEQUENCE</scope>
    <source>
        <strain evidence="2">CHK179-7159</strain>
    </source>
</reference>
<keyword evidence="2" id="KW-0808">Transferase</keyword>
<dbReference type="AlphaFoldDB" id="A0A9D2I511"/>
<dbReference type="EMBL" id="DWYY01000043">
    <property type="protein sequence ID" value="HJA92197.1"/>
    <property type="molecule type" value="Genomic_DNA"/>
</dbReference>
<reference evidence="2" key="2">
    <citation type="submission" date="2021-04" db="EMBL/GenBank/DDBJ databases">
        <authorList>
            <person name="Gilroy R."/>
        </authorList>
    </citation>
    <scope>NUCLEOTIDE SEQUENCE</scope>
    <source>
        <strain evidence="2">CHK179-7159</strain>
    </source>
</reference>
<evidence type="ECO:0000313" key="3">
    <source>
        <dbReference type="Proteomes" id="UP000886858"/>
    </source>
</evidence>
<dbReference type="GO" id="GO:0032259">
    <property type="term" value="P:methylation"/>
    <property type="evidence" value="ECO:0007669"/>
    <property type="project" value="UniProtKB-KW"/>
</dbReference>
<feature type="domain" description="Methyltransferase" evidence="1">
    <location>
        <begin position="89"/>
        <end position="181"/>
    </location>
</feature>
<dbReference type="SUPFAM" id="SSF53335">
    <property type="entry name" value="S-adenosyl-L-methionine-dependent methyltransferases"/>
    <property type="match status" value="1"/>
</dbReference>